<comment type="caution">
    <text evidence="1">The sequence shown here is derived from an EMBL/GenBank/DDBJ whole genome shotgun (WGS) entry which is preliminary data.</text>
</comment>
<dbReference type="AlphaFoldDB" id="A0A1X2HHP0"/>
<proteinExistence type="predicted"/>
<sequence>MARVVSFPNGSGDFSNRDIPKHHLGHNRILLLCQWLHSLIHITIPASDLVTCLRDGVVLCKSVSSF</sequence>
<organism evidence="1 2">
    <name type="scientific">Syncephalastrum racemosum</name>
    <name type="common">Filamentous fungus</name>
    <dbReference type="NCBI Taxonomy" id="13706"/>
    <lineage>
        <taxon>Eukaryota</taxon>
        <taxon>Fungi</taxon>
        <taxon>Fungi incertae sedis</taxon>
        <taxon>Mucoromycota</taxon>
        <taxon>Mucoromycotina</taxon>
        <taxon>Mucoromycetes</taxon>
        <taxon>Mucorales</taxon>
        <taxon>Syncephalastraceae</taxon>
        <taxon>Syncephalastrum</taxon>
    </lineage>
</organism>
<keyword evidence="2" id="KW-1185">Reference proteome</keyword>
<protein>
    <submittedName>
        <fullName evidence="1">Uncharacterized protein</fullName>
    </submittedName>
</protein>
<dbReference type="Proteomes" id="UP000242180">
    <property type="component" value="Unassembled WGS sequence"/>
</dbReference>
<dbReference type="InterPro" id="IPR036872">
    <property type="entry name" value="CH_dom_sf"/>
</dbReference>
<accession>A0A1X2HHP0</accession>
<dbReference type="Gene3D" id="1.10.418.10">
    <property type="entry name" value="Calponin-like domain"/>
    <property type="match status" value="1"/>
</dbReference>
<gene>
    <name evidence="1" type="ORF">BCR43DRAFT_487769</name>
</gene>
<name>A0A1X2HHP0_SYNRA</name>
<reference evidence="1 2" key="1">
    <citation type="submission" date="2016-07" db="EMBL/GenBank/DDBJ databases">
        <title>Pervasive Adenine N6-methylation of Active Genes in Fungi.</title>
        <authorList>
            <consortium name="DOE Joint Genome Institute"/>
            <person name="Mondo S.J."/>
            <person name="Dannebaum R.O."/>
            <person name="Kuo R.C."/>
            <person name="Labutti K."/>
            <person name="Haridas S."/>
            <person name="Kuo A."/>
            <person name="Salamov A."/>
            <person name="Ahrendt S.R."/>
            <person name="Lipzen A."/>
            <person name="Sullivan W."/>
            <person name="Andreopoulos W.B."/>
            <person name="Clum A."/>
            <person name="Lindquist E."/>
            <person name="Daum C."/>
            <person name="Ramamoorthy G.K."/>
            <person name="Gryganskyi A."/>
            <person name="Culley D."/>
            <person name="Magnuson J.K."/>
            <person name="James T.Y."/>
            <person name="O'Malley M.A."/>
            <person name="Stajich J.E."/>
            <person name="Spatafora J.W."/>
            <person name="Visel A."/>
            <person name="Grigoriev I.V."/>
        </authorList>
    </citation>
    <scope>NUCLEOTIDE SEQUENCE [LARGE SCALE GENOMIC DNA]</scope>
    <source>
        <strain evidence="1 2">NRRL 2496</strain>
    </source>
</reference>
<dbReference type="EMBL" id="MCGN01000003">
    <property type="protein sequence ID" value="ORY98578.1"/>
    <property type="molecule type" value="Genomic_DNA"/>
</dbReference>
<evidence type="ECO:0000313" key="1">
    <source>
        <dbReference type="EMBL" id="ORY98578.1"/>
    </source>
</evidence>
<dbReference type="SUPFAM" id="SSF47576">
    <property type="entry name" value="Calponin-homology domain, CH-domain"/>
    <property type="match status" value="1"/>
</dbReference>
<dbReference type="InParanoid" id="A0A1X2HHP0"/>
<evidence type="ECO:0000313" key="2">
    <source>
        <dbReference type="Proteomes" id="UP000242180"/>
    </source>
</evidence>